<accession>A0A250X5S8</accession>
<dbReference type="CDD" id="cd06257">
    <property type="entry name" value="DnaJ"/>
    <property type="match status" value="1"/>
</dbReference>
<protein>
    <recommendedName>
        <fullName evidence="1">J domain-containing protein</fullName>
    </recommendedName>
</protein>
<evidence type="ECO:0000313" key="3">
    <source>
        <dbReference type="Proteomes" id="UP000232323"/>
    </source>
</evidence>
<comment type="caution">
    <text evidence="2">The sequence shown here is derived from an EMBL/GenBank/DDBJ whole genome shotgun (WGS) entry which is preliminary data.</text>
</comment>
<gene>
    <name evidence="2" type="ORF">CEUSTIGMA_g5872.t1</name>
</gene>
<dbReference type="PROSITE" id="PS50076">
    <property type="entry name" value="DNAJ_2"/>
    <property type="match status" value="1"/>
</dbReference>
<evidence type="ECO:0000259" key="1">
    <source>
        <dbReference type="PROSITE" id="PS50076"/>
    </source>
</evidence>
<dbReference type="EMBL" id="BEGY01000032">
    <property type="protein sequence ID" value="GAX78431.1"/>
    <property type="molecule type" value="Genomic_DNA"/>
</dbReference>
<dbReference type="InterPro" id="IPR036869">
    <property type="entry name" value="J_dom_sf"/>
</dbReference>
<reference evidence="2 3" key="1">
    <citation type="submission" date="2017-08" db="EMBL/GenBank/DDBJ databases">
        <title>Acidophilic green algal genome provides insights into adaptation to an acidic environment.</title>
        <authorList>
            <person name="Hirooka S."/>
            <person name="Hirose Y."/>
            <person name="Kanesaki Y."/>
            <person name="Higuchi S."/>
            <person name="Fujiwara T."/>
            <person name="Onuma R."/>
            <person name="Era A."/>
            <person name="Ohbayashi R."/>
            <person name="Uzuka A."/>
            <person name="Nozaki H."/>
            <person name="Yoshikawa H."/>
            <person name="Miyagishima S.Y."/>
        </authorList>
    </citation>
    <scope>NUCLEOTIDE SEQUENCE [LARGE SCALE GENOMIC DNA]</scope>
    <source>
        <strain evidence="2 3">NIES-2499</strain>
    </source>
</reference>
<dbReference type="STRING" id="1157962.A0A250X5S8"/>
<dbReference type="InterPro" id="IPR023393">
    <property type="entry name" value="START-like_dom_sf"/>
</dbReference>
<keyword evidence="3" id="KW-1185">Reference proteome</keyword>
<dbReference type="Gene3D" id="3.30.530.20">
    <property type="match status" value="1"/>
</dbReference>
<evidence type="ECO:0000313" key="2">
    <source>
        <dbReference type="EMBL" id="GAX78431.1"/>
    </source>
</evidence>
<sequence>MLMQTQARPSSAEFMQKSRQFNVGFLKQTIALRQTVVSKGASFSDASARVRGDSKRVFLYVTNVERWPEWHPGITTATRTNAIEGPHASLGAKFSLQQEIAGFKIWTMYNVSEIENNKRIVWSHSSDLHDAIDQLLFMVDPTDPKYTIVRYMSSLQLKDWRAALQPIVSGTLTKIPEKAVNSLQRLLNKTDTLSTIVLPGRHEQALRSHSNKSSPSTSYAAWVDLAAPWAALPSSVRHQRQQFMQSLGGIFSGRKDHSATGLEDGQGSFMEPSSNDRLGYYRVLGLNPETATQEDVKAAFRQLALIMHPDKGSVITDDEGRAKATHTFRKLQSAYEVLRNPDRRAAYDRGLLDTLAGEDSDAAQMCNMSRR</sequence>
<dbReference type="SUPFAM" id="SSF46565">
    <property type="entry name" value="Chaperone J-domain"/>
    <property type="match status" value="1"/>
</dbReference>
<proteinExistence type="predicted"/>
<organism evidence="2 3">
    <name type="scientific">Chlamydomonas eustigma</name>
    <dbReference type="NCBI Taxonomy" id="1157962"/>
    <lineage>
        <taxon>Eukaryota</taxon>
        <taxon>Viridiplantae</taxon>
        <taxon>Chlorophyta</taxon>
        <taxon>core chlorophytes</taxon>
        <taxon>Chlorophyceae</taxon>
        <taxon>CS clade</taxon>
        <taxon>Chlamydomonadales</taxon>
        <taxon>Chlamydomonadaceae</taxon>
        <taxon>Chlamydomonas</taxon>
    </lineage>
</organism>
<dbReference type="Pfam" id="PF00226">
    <property type="entry name" value="DnaJ"/>
    <property type="match status" value="1"/>
</dbReference>
<dbReference type="PROSITE" id="PS00636">
    <property type="entry name" value="DNAJ_1"/>
    <property type="match status" value="1"/>
</dbReference>
<feature type="domain" description="J" evidence="1">
    <location>
        <begin position="279"/>
        <end position="351"/>
    </location>
</feature>
<dbReference type="PRINTS" id="PR00625">
    <property type="entry name" value="JDOMAIN"/>
</dbReference>
<name>A0A250X5S8_9CHLO</name>
<dbReference type="OrthoDB" id="10250354at2759"/>
<dbReference type="Proteomes" id="UP000232323">
    <property type="component" value="Unassembled WGS sequence"/>
</dbReference>
<dbReference type="SUPFAM" id="SSF55961">
    <property type="entry name" value="Bet v1-like"/>
    <property type="match status" value="1"/>
</dbReference>
<dbReference type="Gene3D" id="1.10.287.110">
    <property type="entry name" value="DnaJ domain"/>
    <property type="match status" value="1"/>
</dbReference>
<dbReference type="InterPro" id="IPR050817">
    <property type="entry name" value="DjlA_DnaK_co-chaperone"/>
</dbReference>
<dbReference type="InterPro" id="IPR018253">
    <property type="entry name" value="DnaJ_domain_CS"/>
</dbReference>
<dbReference type="InterPro" id="IPR001623">
    <property type="entry name" value="DnaJ_domain"/>
</dbReference>
<dbReference type="SMART" id="SM00271">
    <property type="entry name" value="DnaJ"/>
    <property type="match status" value="1"/>
</dbReference>
<dbReference type="AlphaFoldDB" id="A0A250X5S8"/>
<dbReference type="PANTHER" id="PTHR24074">
    <property type="entry name" value="CO-CHAPERONE PROTEIN DJLA"/>
    <property type="match status" value="1"/>
</dbReference>